<dbReference type="InterPro" id="IPR029069">
    <property type="entry name" value="HotDog_dom_sf"/>
</dbReference>
<gene>
    <name evidence="3" type="ORF">CBW65_12290</name>
</gene>
<protein>
    <recommendedName>
        <fullName evidence="5">Thioesterase</fullName>
    </recommendedName>
</protein>
<keyword evidence="4" id="KW-1185">Reference proteome</keyword>
<evidence type="ECO:0000256" key="2">
    <source>
        <dbReference type="ARBA" id="ARBA00022801"/>
    </source>
</evidence>
<dbReference type="CDD" id="cd00586">
    <property type="entry name" value="4HBT"/>
    <property type="match status" value="1"/>
</dbReference>
<dbReference type="KEGG" id="tum:CBW65_12290"/>
<dbReference type="AlphaFoldDB" id="A0A1Y0IQI2"/>
<dbReference type="Gene3D" id="3.10.129.10">
    <property type="entry name" value="Hotdog Thioesterase"/>
    <property type="match status" value="1"/>
</dbReference>
<dbReference type="OrthoDB" id="9799036at2"/>
<dbReference type="PANTHER" id="PTHR31793">
    <property type="entry name" value="4-HYDROXYBENZOYL-COA THIOESTERASE FAMILY MEMBER"/>
    <property type="match status" value="1"/>
</dbReference>
<dbReference type="PANTHER" id="PTHR31793:SF27">
    <property type="entry name" value="NOVEL THIOESTERASE SUPERFAMILY DOMAIN AND SAPOSIN A-TYPE DOMAIN CONTAINING PROTEIN (0610012H03RIK)"/>
    <property type="match status" value="1"/>
</dbReference>
<dbReference type="Proteomes" id="UP000195437">
    <property type="component" value="Chromosome"/>
</dbReference>
<dbReference type="SUPFAM" id="SSF54637">
    <property type="entry name" value="Thioesterase/thiol ester dehydrase-isomerase"/>
    <property type="match status" value="1"/>
</dbReference>
<evidence type="ECO:0000313" key="3">
    <source>
        <dbReference type="EMBL" id="ARU61715.1"/>
    </source>
</evidence>
<proteinExistence type="inferred from homology"/>
<dbReference type="Pfam" id="PF13279">
    <property type="entry name" value="4HBT_2"/>
    <property type="match status" value="1"/>
</dbReference>
<name>A0A1Y0IQI2_9BACL</name>
<dbReference type="RefSeq" id="WP_087457085.1">
    <property type="nucleotide sequence ID" value="NZ_CP021434.1"/>
</dbReference>
<reference evidence="4" key="1">
    <citation type="submission" date="2017-05" db="EMBL/GenBank/DDBJ databases">
        <authorList>
            <person name="Sung H."/>
        </authorList>
    </citation>
    <scope>NUCLEOTIDE SEQUENCE [LARGE SCALE GENOMIC DNA]</scope>
    <source>
        <strain evidence="4">AR23208</strain>
    </source>
</reference>
<organism evidence="3 4">
    <name type="scientific">Tumebacillus avium</name>
    <dbReference type="NCBI Taxonomy" id="1903704"/>
    <lineage>
        <taxon>Bacteria</taxon>
        <taxon>Bacillati</taxon>
        <taxon>Bacillota</taxon>
        <taxon>Bacilli</taxon>
        <taxon>Bacillales</taxon>
        <taxon>Alicyclobacillaceae</taxon>
        <taxon>Tumebacillus</taxon>
    </lineage>
</organism>
<evidence type="ECO:0008006" key="5">
    <source>
        <dbReference type="Google" id="ProtNLM"/>
    </source>
</evidence>
<sequence>MFDLEVLSKFRFVSPAKVRFAETDANGHMNHVSVVIYMEQARTDYLTALGLFNPEEMARVGKTFVLARQAVDYKSQAYFNDTVDTYARVSRYGNSSLDVDYVLINRATRAVVAVATSTVVHFDARAQKSIPLPSDLQARVEQLDASFPPISL</sequence>
<keyword evidence="2" id="KW-0378">Hydrolase</keyword>
<evidence type="ECO:0000256" key="1">
    <source>
        <dbReference type="ARBA" id="ARBA00005953"/>
    </source>
</evidence>
<dbReference type="InterPro" id="IPR050563">
    <property type="entry name" value="4-hydroxybenzoyl-CoA_TE"/>
</dbReference>
<dbReference type="GO" id="GO:0047617">
    <property type="term" value="F:fatty acyl-CoA hydrolase activity"/>
    <property type="evidence" value="ECO:0007669"/>
    <property type="project" value="TreeGrafter"/>
</dbReference>
<dbReference type="EMBL" id="CP021434">
    <property type="protein sequence ID" value="ARU61715.1"/>
    <property type="molecule type" value="Genomic_DNA"/>
</dbReference>
<comment type="similarity">
    <text evidence="1">Belongs to the 4-hydroxybenzoyl-CoA thioesterase family.</text>
</comment>
<accession>A0A1Y0IQI2</accession>
<evidence type="ECO:0000313" key="4">
    <source>
        <dbReference type="Proteomes" id="UP000195437"/>
    </source>
</evidence>